<dbReference type="InterPro" id="IPR029058">
    <property type="entry name" value="AB_hydrolase_fold"/>
</dbReference>
<evidence type="ECO:0000313" key="5">
    <source>
        <dbReference type="Proteomes" id="UP000035740"/>
    </source>
</evidence>
<dbReference type="PANTHER" id="PTHR17630">
    <property type="entry name" value="DIENELACTONE HYDROLASE"/>
    <property type="match status" value="1"/>
</dbReference>
<dbReference type="FunFam" id="3.40.50.1820:FF:000178">
    <property type="entry name" value="Carboxymethylenebutenolidase homolog"/>
    <property type="match status" value="1"/>
</dbReference>
<gene>
    <name evidence="4" type="ORF">BVRB_5g124140</name>
</gene>
<dbReference type="KEGG" id="bvg:104907977"/>
<protein>
    <recommendedName>
        <fullName evidence="3">Dienelactone hydrolase domain-containing protein</fullName>
    </recommendedName>
</protein>
<dbReference type="PANTHER" id="PTHR17630:SF97">
    <property type="entry name" value="ENDO-1,31,4-BETA-D-GLUCANASE-LIKE"/>
    <property type="match status" value="1"/>
</dbReference>
<dbReference type="InterPro" id="IPR002925">
    <property type="entry name" value="Dienelactn_hydro"/>
</dbReference>
<organism evidence="4 5">
    <name type="scientific">Beta vulgaris subsp. vulgaris</name>
    <name type="common">Beet</name>
    <dbReference type="NCBI Taxonomy" id="3555"/>
    <lineage>
        <taxon>Eukaryota</taxon>
        <taxon>Viridiplantae</taxon>
        <taxon>Streptophyta</taxon>
        <taxon>Embryophyta</taxon>
        <taxon>Tracheophyta</taxon>
        <taxon>Spermatophyta</taxon>
        <taxon>Magnoliopsida</taxon>
        <taxon>eudicotyledons</taxon>
        <taxon>Gunneridae</taxon>
        <taxon>Pentapetalae</taxon>
        <taxon>Caryophyllales</taxon>
        <taxon>Chenopodiaceae</taxon>
        <taxon>Betoideae</taxon>
        <taxon>Beta</taxon>
    </lineage>
</organism>
<dbReference type="Gramene" id="KMS97741">
    <property type="protein sequence ID" value="KMS97741"/>
    <property type="gene ID" value="BVRB_5g124140"/>
</dbReference>
<evidence type="ECO:0000256" key="2">
    <source>
        <dbReference type="ARBA" id="ARBA00022490"/>
    </source>
</evidence>
<accession>A0A0J8B9V6</accession>
<evidence type="ECO:0000256" key="1">
    <source>
        <dbReference type="ARBA" id="ARBA00004496"/>
    </source>
</evidence>
<dbReference type="OMA" id="PKQKWAK"/>
<evidence type="ECO:0000259" key="3">
    <source>
        <dbReference type="Pfam" id="PF01738"/>
    </source>
</evidence>
<reference evidence="4 5" key="1">
    <citation type="journal article" date="2014" name="Nature">
        <title>The genome of the recently domesticated crop plant sugar beet (Beta vulgaris).</title>
        <authorList>
            <person name="Dohm J.C."/>
            <person name="Minoche A.E."/>
            <person name="Holtgrawe D."/>
            <person name="Capella-Gutierrez S."/>
            <person name="Zakrzewski F."/>
            <person name="Tafer H."/>
            <person name="Rupp O."/>
            <person name="Sorensen T.R."/>
            <person name="Stracke R."/>
            <person name="Reinhardt R."/>
            <person name="Goesmann A."/>
            <person name="Kraft T."/>
            <person name="Schulz B."/>
            <person name="Stadler P.F."/>
            <person name="Schmidt T."/>
            <person name="Gabaldon T."/>
            <person name="Lehrach H."/>
            <person name="Weisshaar B."/>
            <person name="Himmelbauer H."/>
        </authorList>
    </citation>
    <scope>NUCLEOTIDE SEQUENCE [LARGE SCALE GENOMIC DNA]</scope>
    <source>
        <tissue evidence="4">Taproot</tissue>
    </source>
</reference>
<dbReference type="GO" id="GO:0016787">
    <property type="term" value="F:hydrolase activity"/>
    <property type="evidence" value="ECO:0007669"/>
    <property type="project" value="InterPro"/>
</dbReference>
<dbReference type="eggNOG" id="KOG3043">
    <property type="taxonomic scope" value="Eukaryota"/>
</dbReference>
<proteinExistence type="predicted"/>
<dbReference type="Pfam" id="PF01738">
    <property type="entry name" value="DLH"/>
    <property type="match status" value="1"/>
</dbReference>
<dbReference type="Gene3D" id="3.40.50.1820">
    <property type="entry name" value="alpha/beta hydrolase"/>
    <property type="match status" value="1"/>
</dbReference>
<dbReference type="GO" id="GO:0005737">
    <property type="term" value="C:cytoplasm"/>
    <property type="evidence" value="ECO:0007669"/>
    <property type="project" value="UniProtKB-SubCell"/>
</dbReference>
<dbReference type="SUPFAM" id="SSF53474">
    <property type="entry name" value="alpha/beta-Hydrolases"/>
    <property type="match status" value="1"/>
</dbReference>
<name>A0A0J8B9V6_BETVV</name>
<dbReference type="OrthoDB" id="17560at2759"/>
<keyword evidence="5" id="KW-1185">Reference proteome</keyword>
<sequence>MAGAQCCDNPPTLNPSSGVGLVQEIGGIQSYVVGSSDTKLAVLFISDVYGYEAPNLRKLADKVAAAGYYAVVPDFLHGEPYDAENTERPIQVWIKDHGPDKGCEEAKLVIEALKQKGISKIGAVGFCWGAKVVVQLAQSQEYVQAGALLHPSFVTVDDIKGVKVPLAVLGAEIDHLSPPELVKQFEEALNAKAEVDGFVKIFPGVAHGWTVRYNTEDAAAVKCAEEAHQDMLGWFQKHIKF</sequence>
<comment type="subcellular location">
    <subcellularLocation>
        <location evidence="1">Cytoplasm</location>
    </subcellularLocation>
</comment>
<dbReference type="AlphaFoldDB" id="A0A0J8B9V6"/>
<feature type="domain" description="Dienelactone hydrolase" evidence="3">
    <location>
        <begin position="29"/>
        <end position="238"/>
    </location>
</feature>
<keyword evidence="2" id="KW-0963">Cytoplasm</keyword>
<evidence type="ECO:0000313" key="4">
    <source>
        <dbReference type="EMBL" id="KMS97741.1"/>
    </source>
</evidence>
<dbReference type="EMBL" id="KQ090293">
    <property type="protein sequence ID" value="KMS97741.1"/>
    <property type="molecule type" value="Genomic_DNA"/>
</dbReference>
<dbReference type="Proteomes" id="UP000035740">
    <property type="component" value="Unassembled WGS sequence"/>
</dbReference>